<name>A0ABW7UUH3_9ACTN</name>
<dbReference type="RefSeq" id="WP_055473185.1">
    <property type="nucleotide sequence ID" value="NZ_JBIRWE010000007.1"/>
</dbReference>
<proteinExistence type="predicted"/>
<evidence type="ECO:0000313" key="1">
    <source>
        <dbReference type="EMBL" id="MFI1966123.1"/>
    </source>
</evidence>
<organism evidence="1 2">
    <name type="scientific">Streptomyces pathocidini</name>
    <dbReference type="NCBI Taxonomy" id="1650571"/>
    <lineage>
        <taxon>Bacteria</taxon>
        <taxon>Bacillati</taxon>
        <taxon>Actinomycetota</taxon>
        <taxon>Actinomycetes</taxon>
        <taxon>Kitasatosporales</taxon>
        <taxon>Streptomycetaceae</taxon>
        <taxon>Streptomyces</taxon>
    </lineage>
</organism>
<accession>A0ABW7UUH3</accession>
<comment type="caution">
    <text evidence="1">The sequence shown here is derived from an EMBL/GenBank/DDBJ whole genome shotgun (WGS) entry which is preliminary data.</text>
</comment>
<dbReference type="InterPro" id="IPR016032">
    <property type="entry name" value="Sig_transdc_resp-reg_C-effctor"/>
</dbReference>
<dbReference type="Proteomes" id="UP001611548">
    <property type="component" value="Unassembled WGS sequence"/>
</dbReference>
<dbReference type="InterPro" id="IPR036388">
    <property type="entry name" value="WH-like_DNA-bd_sf"/>
</dbReference>
<dbReference type="Gene3D" id="1.10.10.10">
    <property type="entry name" value="Winged helix-like DNA-binding domain superfamily/Winged helix DNA-binding domain"/>
    <property type="match status" value="1"/>
</dbReference>
<evidence type="ECO:0000313" key="2">
    <source>
        <dbReference type="Proteomes" id="UP001611548"/>
    </source>
</evidence>
<sequence length="230" mass="24909">MSQRNSPEAGLCVLAHSGLRASFDSPDAPLSGLRAGLDRVEFVDERQLAAPGTPDLPVLMPVTSEFQAEDLRAVRLQHPLALLVAVTNDLSGHQTYYAIRSGANFVFNMAIPEERQVDLLLAQCRAHCTGSAPDRAAVAGRLRALPARESPPTPPAAAPIPGVDYDPELLRLLCTSATVSEIARRYYCSERSMYRRIRRLYDALGVSGRSELLPLAAELGLRRPSPARAG</sequence>
<reference evidence="1 2" key="1">
    <citation type="submission" date="2024-10" db="EMBL/GenBank/DDBJ databases">
        <title>The Natural Products Discovery Center: Release of the First 8490 Sequenced Strains for Exploring Actinobacteria Biosynthetic Diversity.</title>
        <authorList>
            <person name="Kalkreuter E."/>
            <person name="Kautsar S.A."/>
            <person name="Yang D."/>
            <person name="Bader C.D."/>
            <person name="Teijaro C.N."/>
            <person name="Fluegel L."/>
            <person name="Davis C.M."/>
            <person name="Simpson J.R."/>
            <person name="Lauterbach L."/>
            <person name="Steele A.D."/>
            <person name="Gui C."/>
            <person name="Meng S."/>
            <person name="Li G."/>
            <person name="Viehrig K."/>
            <person name="Ye F."/>
            <person name="Su P."/>
            <person name="Kiefer A.F."/>
            <person name="Nichols A."/>
            <person name="Cepeda A.J."/>
            <person name="Yan W."/>
            <person name="Fan B."/>
            <person name="Jiang Y."/>
            <person name="Adhikari A."/>
            <person name="Zheng C.-J."/>
            <person name="Schuster L."/>
            <person name="Cowan T.M."/>
            <person name="Smanski M.J."/>
            <person name="Chevrette M.G."/>
            <person name="De Carvalho L.P.S."/>
            <person name="Shen B."/>
        </authorList>
    </citation>
    <scope>NUCLEOTIDE SEQUENCE [LARGE SCALE GENOMIC DNA]</scope>
    <source>
        <strain evidence="1 2">NPDC020327</strain>
    </source>
</reference>
<gene>
    <name evidence="1" type="ORF">ACH429_18790</name>
</gene>
<dbReference type="SUPFAM" id="SSF46894">
    <property type="entry name" value="C-terminal effector domain of the bipartite response regulators"/>
    <property type="match status" value="1"/>
</dbReference>
<protein>
    <submittedName>
        <fullName evidence="1">Response regulator transcription factor</fullName>
    </submittedName>
</protein>
<keyword evidence="2" id="KW-1185">Reference proteome</keyword>
<dbReference type="EMBL" id="JBIRWE010000007">
    <property type="protein sequence ID" value="MFI1966123.1"/>
    <property type="molecule type" value="Genomic_DNA"/>
</dbReference>